<evidence type="ECO:0000313" key="2">
    <source>
        <dbReference type="Proteomes" id="UP000663823"/>
    </source>
</evidence>
<reference evidence="1" key="1">
    <citation type="submission" date="2021-02" db="EMBL/GenBank/DDBJ databases">
        <authorList>
            <person name="Nowell W R."/>
        </authorList>
    </citation>
    <scope>NUCLEOTIDE SEQUENCE</scope>
</reference>
<dbReference type="Proteomes" id="UP000663823">
    <property type="component" value="Unassembled WGS sequence"/>
</dbReference>
<dbReference type="SUPFAM" id="SSF51735">
    <property type="entry name" value="NAD(P)-binding Rossmann-fold domains"/>
    <property type="match status" value="1"/>
</dbReference>
<dbReference type="PANTHER" id="PTHR43431">
    <property type="entry name" value="OXIDOREDUCTASE, SHORT CHAIN DEHYDROGENASE/REDUCTASE FAMILY (AFU_ORTHOLOGUE AFUA_5G14000)"/>
    <property type="match status" value="1"/>
</dbReference>
<dbReference type="InterPro" id="IPR002347">
    <property type="entry name" value="SDR_fam"/>
</dbReference>
<organism evidence="1 2">
    <name type="scientific">Rotaria sordida</name>
    <dbReference type="NCBI Taxonomy" id="392033"/>
    <lineage>
        <taxon>Eukaryota</taxon>
        <taxon>Metazoa</taxon>
        <taxon>Spiralia</taxon>
        <taxon>Gnathifera</taxon>
        <taxon>Rotifera</taxon>
        <taxon>Eurotatoria</taxon>
        <taxon>Bdelloidea</taxon>
        <taxon>Philodinida</taxon>
        <taxon>Philodinidae</taxon>
        <taxon>Rotaria</taxon>
    </lineage>
</organism>
<sequence length="240" mass="25543">MASTKPVAVVIGVGPGLGAALAKRFAVGGYSVGLIARKESSLQPVQKELEQLGHTALSVTADAGNVSSLQNAFNTIRTKLGNDPEVLLYNASGFAYKSILDFNPEELLNSLNISVVGALVASQEVLPSMVKNGKGTILFTGATASLRGSAKFAGFAAAKFALRALAQSMARELGPQGIHVAHIIIDGEINTPSQVQRQPDRNIEAFLNSDAIAETYWQLHTQPRSTWTQELDLRPSVEKF</sequence>
<evidence type="ECO:0000313" key="1">
    <source>
        <dbReference type="EMBL" id="CAF3793012.1"/>
    </source>
</evidence>
<gene>
    <name evidence="1" type="ORF">OTI717_LOCUS17829</name>
</gene>
<protein>
    <submittedName>
        <fullName evidence="1">Uncharacterized protein</fullName>
    </submittedName>
</protein>
<dbReference type="AlphaFoldDB" id="A0A819AZF0"/>
<comment type="caution">
    <text evidence="1">The sequence shown here is derived from an EMBL/GenBank/DDBJ whole genome shotgun (WGS) entry which is preliminary data.</text>
</comment>
<dbReference type="InterPro" id="IPR036291">
    <property type="entry name" value="NAD(P)-bd_dom_sf"/>
</dbReference>
<dbReference type="PRINTS" id="PR00081">
    <property type="entry name" value="GDHRDH"/>
</dbReference>
<name>A0A819AZF0_9BILA</name>
<proteinExistence type="predicted"/>
<dbReference type="EMBL" id="CAJOAX010002391">
    <property type="protein sequence ID" value="CAF3793012.1"/>
    <property type="molecule type" value="Genomic_DNA"/>
</dbReference>
<dbReference type="PANTHER" id="PTHR43431:SF7">
    <property type="entry name" value="OXIDOREDUCTASE, SHORT CHAIN DEHYDROGENASE_REDUCTASE FAMILY (AFU_ORTHOLOGUE AFUA_5G14000)"/>
    <property type="match status" value="1"/>
</dbReference>
<accession>A0A819AZF0</accession>
<dbReference type="Pfam" id="PF00106">
    <property type="entry name" value="adh_short"/>
    <property type="match status" value="1"/>
</dbReference>
<dbReference type="Gene3D" id="3.40.50.720">
    <property type="entry name" value="NAD(P)-binding Rossmann-like Domain"/>
    <property type="match status" value="1"/>
</dbReference>